<dbReference type="SMART" id="SM00248">
    <property type="entry name" value="ANK"/>
    <property type="match status" value="9"/>
</dbReference>
<dbReference type="SUPFAM" id="SSF48403">
    <property type="entry name" value="Ankyrin repeat"/>
    <property type="match status" value="2"/>
</dbReference>
<dbReference type="InterPro" id="IPR036770">
    <property type="entry name" value="Ankyrin_rpt-contain_sf"/>
</dbReference>
<dbReference type="Proteomes" id="UP000295703">
    <property type="component" value="Unassembled WGS sequence"/>
</dbReference>
<name>A0A4R8QG87_COLTR</name>
<accession>A0A4R8QG87</accession>
<dbReference type="InterPro" id="IPR052391">
    <property type="entry name" value="E3_Ligase-Neurotoxin"/>
</dbReference>
<keyword evidence="3" id="KW-1185">Reference proteome</keyword>
<organism evidence="2 3">
    <name type="scientific">Colletotrichum trifolii</name>
    <dbReference type="NCBI Taxonomy" id="5466"/>
    <lineage>
        <taxon>Eukaryota</taxon>
        <taxon>Fungi</taxon>
        <taxon>Dikarya</taxon>
        <taxon>Ascomycota</taxon>
        <taxon>Pezizomycotina</taxon>
        <taxon>Sordariomycetes</taxon>
        <taxon>Hypocreomycetidae</taxon>
        <taxon>Glomerellales</taxon>
        <taxon>Glomerellaceae</taxon>
        <taxon>Colletotrichum</taxon>
        <taxon>Colletotrichum orbiculare species complex</taxon>
    </lineage>
</organism>
<dbReference type="InterPro" id="IPR002110">
    <property type="entry name" value="Ankyrin_rpt"/>
</dbReference>
<feature type="compositionally biased region" description="Polar residues" evidence="1">
    <location>
        <begin position="1543"/>
        <end position="1564"/>
    </location>
</feature>
<dbReference type="STRING" id="5466.A0A4R8QG87"/>
<evidence type="ECO:0000256" key="1">
    <source>
        <dbReference type="SAM" id="MobiDB-lite"/>
    </source>
</evidence>
<dbReference type="EMBL" id="RYZW01000249">
    <property type="protein sequence ID" value="TDZ36860.1"/>
    <property type="molecule type" value="Genomic_DNA"/>
</dbReference>
<gene>
    <name evidence="2" type="primary">ASB6</name>
    <name evidence="2" type="ORF">CTRI78_v011220</name>
</gene>
<dbReference type="PANTHER" id="PTHR24133:SF40">
    <property type="entry name" value="ANKYRIN REPEAT DOMAIN 44"/>
    <property type="match status" value="1"/>
</dbReference>
<evidence type="ECO:0000313" key="3">
    <source>
        <dbReference type="Proteomes" id="UP000295703"/>
    </source>
</evidence>
<evidence type="ECO:0000313" key="2">
    <source>
        <dbReference type="EMBL" id="TDZ36860.1"/>
    </source>
</evidence>
<dbReference type="Gene3D" id="1.25.40.20">
    <property type="entry name" value="Ankyrin repeat-containing domain"/>
    <property type="match status" value="4"/>
</dbReference>
<protein>
    <submittedName>
        <fullName evidence="2">Ankyrin repeat and SOCS box protein 6</fullName>
    </submittedName>
</protein>
<dbReference type="PANTHER" id="PTHR24133">
    <property type="entry name" value="ANKYRIN DOMAIN-CONTAINING"/>
    <property type="match status" value="1"/>
</dbReference>
<comment type="caution">
    <text evidence="2">The sequence shown here is derived from an EMBL/GenBank/DDBJ whole genome shotgun (WGS) entry which is preliminary data.</text>
</comment>
<reference evidence="2 3" key="1">
    <citation type="submission" date="2018-12" db="EMBL/GenBank/DDBJ databases">
        <title>Genome sequence and assembly of Colletotrichum trifolii.</title>
        <authorList>
            <person name="Gan P."/>
            <person name="Shirasu K."/>
        </authorList>
    </citation>
    <scope>NUCLEOTIDE SEQUENCE [LARGE SCALE GENOMIC DNA]</scope>
    <source>
        <strain evidence="2 3">543-2</strain>
    </source>
</reference>
<sequence>MIEANRVADLLGQVGLLPPKPVQSLTRPSTIFNFQNSPPESAKRARRLLVEQRVGEPDYQPPEKQIVHLFRTKKRKEAAISGTTWVFSKHEVAKAFHSLICSSPLPPAGVAQALLAFAPGTPLTELWSHLFIPTNWKNKRKSASLLALAPPRVTWLETVVAQNNLQYVCLLCQAQIGQAAIDRALGFALSESATETVAFLLGFTTVASKFRGAIQGHILRNNVALVRSLLSTDPNFGIDAWRFCLAPAVTREELSEILLHCFANRPELACGPMLLSALRSQNLPGTAIILAYAGPADDFSIISTKTCELAFRVENLDRRLKLFTMLSHAGLVRDGDAARQHLMVEARAGNLDVVKLLVAAGVRVDVAPNHALLWAIKTLDFAMLEVLKMASTTTTPLSDWLTHVPESASESDVLRLLAIFKSQGKLGGKPLDWHLVRAVKRKEKKLMGTLVRLGASIDFGQASAVQEALKAGDLDALDLLIQCPSSPKTLSMAVPVAMSLPPKPQRLRAMGALLRKGVQSQCLAQPLRTAVVEDDEDNTELLQLLLRHGATVDSEERSSNPILVATRKGNLRVLQMLCEAPEGKLRIYLLSEAIPIAYRMRNIHKPNVALEMMRFLLRNGARGPPVDLVLLEAVKHSEVAVVQQMTACGVNANNNSGVCFTHALQQQNAEMLSCLCTGCEPTLDVTQTLIRMATDPKLYNSQLFEVLLSTIPFATKAMNSLRHLPPPKDNPNCAEIISSSLRHGLDVNVGDGFLLCTALEARDATLLSRILTYNPSTASLRRAFRSCAKVEPRSLQLETTRLLLEKAGFTEIGQSDLLLQETKAATSGDSQGLKILIRHNPAGDFKGEYLCVAAASGSLEVVNMLLSLAATTNVVLKRACLAAAKSSLNGAKKQAIVDRLLEFRKLPEQDLSEVLAESVSGAPSCGPLTDTLLRRGAKVTFQILEDAAQRLSRGTFEALVANTKDETVLHETFKSPRTASLSSDRKYWVYRHLLKRRTPSSDDVSQALLDCIRAGRLEDTSLPELFLRYGADVKFRNGAAFAGAFHSGSPLLINLLVQQITDDGTVSLVFDLARKSPALPAKTRLELYHRLLQRGAGISISSKYSALVDALKSRHRDVAMVRLLLASGVDPNTDNARCFVMAAEHEAEADFRALSKKADFSTVARALMKLFRNETEALKWLRMCLVERTSRETIGEDDLIFTCLRRFPRGTSLLRLLLDNGASVSSTTRHRLGPGMDAEDVTILIWALMSQMPRISTEGILLLIKHGQQGVLPAYVSPRTKLSAAFACVLDPSRARVLEALLRLDEGKVTGHTMPGNNFSSLVKSQHGVYNELEFLSEIVDLKLVVACLVTGNFEAFVPLVSRIRTAETETTLHFAAFLGLPDFVAWLLREGGQDANEASEDFGFFVPLAVACSAKPLPECIFADAAGDSWARRQKKTMRVLAAKTDTSWRSLDKMSLLHIALDNGPEVTALMVQILDIRHDHLRDCNYLYEDRDHVLYSPDQYVVRIMKPESSKKKALLDALTAGRMSPRYYKDVSPRHGSTAMNLTGHDSNGTVSSGLGLTK</sequence>
<feature type="region of interest" description="Disordered" evidence="1">
    <location>
        <begin position="1539"/>
        <end position="1564"/>
    </location>
</feature>
<proteinExistence type="predicted"/>